<sequence>MKKLRIITGIALMSILGFTSCQSEVNDVQGQNPNTNAANSTTANNLKRTSMYDGSFDDFIDGASCSSIVLPVTATVNDTKVTLLSQLDYTQVISILGQFNNDQDSVTLQFPLKVKMSNYTEVTVNSQAEYNAIVNACTTAQSSGQDAISSVNITFPITILTYNISLEQTGSIVITSEQQLYAYMSTMSSSELFSVKYPMTVTLIDGTKTTVSSDAEFQAAINASLKTEATMQEAVQNSKKLETILVNGAFKVQSFVSAGVDSANTYKDNTIDFANDMSIKVVNTLSTTATGTYAMSSQVDVFLKLNFTGNASFNLLNNTWKVSSFSASSITLQSTTNAGVTLVLNQI</sequence>
<dbReference type="EMBL" id="CP165625">
    <property type="protein sequence ID" value="XDU97012.1"/>
    <property type="molecule type" value="Genomic_DNA"/>
</dbReference>
<feature type="signal peptide" evidence="1">
    <location>
        <begin position="1"/>
        <end position="23"/>
    </location>
</feature>
<dbReference type="RefSeq" id="WP_367770464.1">
    <property type="nucleotide sequence ID" value="NZ_CP165625.1"/>
</dbReference>
<evidence type="ECO:0008006" key="3">
    <source>
        <dbReference type="Google" id="ProtNLM"/>
    </source>
</evidence>
<keyword evidence="1" id="KW-0732">Signal</keyword>
<dbReference type="PROSITE" id="PS51257">
    <property type="entry name" value="PROKAR_LIPOPROTEIN"/>
    <property type="match status" value="1"/>
</dbReference>
<protein>
    <recommendedName>
        <fullName evidence="3">Lipoprotein</fullName>
    </recommendedName>
</protein>
<organism evidence="2">
    <name type="scientific">Flavobacterium sp. WC2409</name>
    <dbReference type="NCBI Taxonomy" id="3234139"/>
    <lineage>
        <taxon>Bacteria</taxon>
        <taxon>Pseudomonadati</taxon>
        <taxon>Bacteroidota</taxon>
        <taxon>Flavobacteriia</taxon>
        <taxon>Flavobacteriales</taxon>
        <taxon>Flavobacteriaceae</taxon>
        <taxon>Flavobacterium</taxon>
    </lineage>
</organism>
<reference evidence="2" key="1">
    <citation type="submission" date="2024-07" db="EMBL/GenBank/DDBJ databases">
        <authorList>
            <person name="Biller S.J."/>
        </authorList>
    </citation>
    <scope>NUCLEOTIDE SEQUENCE</scope>
    <source>
        <strain evidence="2">WC2409</strain>
    </source>
</reference>
<name>A0AB39W6U2_9FLAO</name>
<dbReference type="AlphaFoldDB" id="A0AB39W6U2"/>
<evidence type="ECO:0000313" key="2">
    <source>
        <dbReference type="EMBL" id="XDU97012.1"/>
    </source>
</evidence>
<evidence type="ECO:0000256" key="1">
    <source>
        <dbReference type="SAM" id="SignalP"/>
    </source>
</evidence>
<accession>A0AB39W6U2</accession>
<feature type="chain" id="PRO_5044288002" description="Lipoprotein" evidence="1">
    <location>
        <begin position="24"/>
        <end position="347"/>
    </location>
</feature>
<gene>
    <name evidence="2" type="ORF">AB3G34_07820</name>
</gene>
<proteinExistence type="predicted"/>